<dbReference type="InterPro" id="IPR008928">
    <property type="entry name" value="6-hairpin_glycosidase_sf"/>
</dbReference>
<keyword evidence="1" id="KW-0732">Signal</keyword>
<comment type="caution">
    <text evidence="2">The sequence shown here is derived from an EMBL/GenBank/DDBJ whole genome shotgun (WGS) entry which is preliminary data.</text>
</comment>
<gene>
    <name evidence="2" type="ORF">LTR77_008837</name>
</gene>
<dbReference type="InterPro" id="IPR005198">
    <property type="entry name" value="Glyco_hydro_76"/>
</dbReference>
<dbReference type="AlphaFoldDB" id="A0AAV9P3A0"/>
<keyword evidence="3" id="KW-1185">Reference proteome</keyword>
<organism evidence="2 3">
    <name type="scientific">Saxophila tyrrhenica</name>
    <dbReference type="NCBI Taxonomy" id="1690608"/>
    <lineage>
        <taxon>Eukaryota</taxon>
        <taxon>Fungi</taxon>
        <taxon>Dikarya</taxon>
        <taxon>Ascomycota</taxon>
        <taxon>Pezizomycotina</taxon>
        <taxon>Dothideomycetes</taxon>
        <taxon>Dothideomycetidae</taxon>
        <taxon>Mycosphaerellales</taxon>
        <taxon>Extremaceae</taxon>
        <taxon>Saxophila</taxon>
    </lineage>
</organism>
<evidence type="ECO:0008006" key="4">
    <source>
        <dbReference type="Google" id="ProtNLM"/>
    </source>
</evidence>
<dbReference type="InterPro" id="IPR053169">
    <property type="entry name" value="MUG_Protein"/>
</dbReference>
<dbReference type="Proteomes" id="UP001337655">
    <property type="component" value="Unassembled WGS sequence"/>
</dbReference>
<dbReference type="RefSeq" id="XP_064655925.1">
    <property type="nucleotide sequence ID" value="XM_064806066.1"/>
</dbReference>
<evidence type="ECO:0000313" key="2">
    <source>
        <dbReference type="EMBL" id="KAK5165913.1"/>
    </source>
</evidence>
<dbReference type="PANTHER" id="PTHR47791">
    <property type="entry name" value="MEIOTICALLY UP-REGULATED GENE 191 PROTEIN"/>
    <property type="match status" value="1"/>
</dbReference>
<dbReference type="GeneID" id="89930169"/>
<accession>A0AAV9P3A0</accession>
<dbReference type="SUPFAM" id="SSF48208">
    <property type="entry name" value="Six-hairpin glycosidases"/>
    <property type="match status" value="1"/>
</dbReference>
<name>A0AAV9P3A0_9PEZI</name>
<reference evidence="2 3" key="1">
    <citation type="submission" date="2023-08" db="EMBL/GenBank/DDBJ databases">
        <title>Black Yeasts Isolated from many extreme environments.</title>
        <authorList>
            <person name="Coleine C."/>
            <person name="Stajich J.E."/>
            <person name="Selbmann L."/>
        </authorList>
    </citation>
    <scope>NUCLEOTIDE SEQUENCE [LARGE SCALE GENOMIC DNA]</scope>
    <source>
        <strain evidence="2 3">CCFEE 5935</strain>
    </source>
</reference>
<feature type="chain" id="PRO_5043676143" description="Glycoside hydrolase family 76 protein" evidence="1">
    <location>
        <begin position="30"/>
        <end position="603"/>
    </location>
</feature>
<dbReference type="PANTHER" id="PTHR47791:SF2">
    <property type="entry name" value="ENDO MANNANASE, GH76 FAMILY (EUROFUNG)"/>
    <property type="match status" value="1"/>
</dbReference>
<dbReference type="EMBL" id="JAVRRT010000015">
    <property type="protein sequence ID" value="KAK5165913.1"/>
    <property type="molecule type" value="Genomic_DNA"/>
</dbReference>
<proteinExistence type="predicted"/>
<evidence type="ECO:0000256" key="1">
    <source>
        <dbReference type="SAM" id="SignalP"/>
    </source>
</evidence>
<sequence>MEARPCLTAAFLHLLLSICLLASLPLTSAAICRPRHSFVLGSGQLRLHEACPPPTNDGENGHEPRYGIDSASKPIASAVLENLRDAVHVMQTTWFDVPVGSWATAIDWTRAVIDTHLVATISTLSRTLDRAPRAAGGIQSPRLGDFEVENEINHYFAQNIAYYFGENAFRIRNEAYDDMLWVVLGWLESVKFIRRHSQQHYEADINGRIEWHGIQFIAAFVHRARVFYDLASRGWDEKFCGGGMVWNPNLGPYKNAITNEQYIAASIGMYLYFPGENNSSPFLAEESRSGFSRGTKPFEKAYLRHAVDGYFWLRSSGMTNHRGLYVDGFHIANWRTNGTACDERTEMVYTYNQGVLLSGLRGLWEGTGNSTYLEDGHELVRHVFAATGWDAELQRATSADWAGLGRNGILEDHCDAAGNCTQDAQTFKSIFFHHLTLLCEPLPLEAVVPGKTHSADRTLAHLHRRSCENYAPWVAHNAKAALETRDKHGRFGMWWGANSELDPAPLPIHSIDYRNNASETFESVWAPGAGFSWSDSVRRHPSLNADGTYLDAVPGLYAAVKLSEGQQVLTSQDLNDRGRGRTVETQAGGVAVLRCLWELLSLP</sequence>
<dbReference type="Pfam" id="PF03663">
    <property type="entry name" value="Glyco_hydro_76"/>
    <property type="match status" value="1"/>
</dbReference>
<protein>
    <recommendedName>
        <fullName evidence="4">Glycoside hydrolase family 76 protein</fullName>
    </recommendedName>
</protein>
<feature type="signal peptide" evidence="1">
    <location>
        <begin position="1"/>
        <end position="29"/>
    </location>
</feature>
<evidence type="ECO:0000313" key="3">
    <source>
        <dbReference type="Proteomes" id="UP001337655"/>
    </source>
</evidence>
<dbReference type="Gene3D" id="1.50.10.20">
    <property type="match status" value="1"/>
</dbReference>
<dbReference type="GO" id="GO:0005975">
    <property type="term" value="P:carbohydrate metabolic process"/>
    <property type="evidence" value="ECO:0007669"/>
    <property type="project" value="InterPro"/>
</dbReference>